<dbReference type="Pfam" id="PF13531">
    <property type="entry name" value="SBP_bac_11"/>
    <property type="match status" value="1"/>
</dbReference>
<dbReference type="EMBL" id="JBJYXY010000001">
    <property type="protein sequence ID" value="MFN2975380.1"/>
    <property type="molecule type" value="Genomic_DNA"/>
</dbReference>
<feature type="chain" id="PRO_5045145521" evidence="4">
    <location>
        <begin position="23"/>
        <end position="263"/>
    </location>
</feature>
<reference evidence="5 6" key="1">
    <citation type="submission" date="2024-12" db="EMBL/GenBank/DDBJ databases">
        <authorList>
            <person name="Lee Y."/>
        </authorList>
    </citation>
    <scope>NUCLEOTIDE SEQUENCE [LARGE SCALE GENOMIC DNA]</scope>
    <source>
        <strain evidence="5 6">03SUJ4</strain>
    </source>
</reference>
<keyword evidence="3 4" id="KW-0732">Signal</keyword>
<evidence type="ECO:0000256" key="2">
    <source>
        <dbReference type="ARBA" id="ARBA00022723"/>
    </source>
</evidence>
<dbReference type="NCBIfam" id="TIGR01256">
    <property type="entry name" value="modA"/>
    <property type="match status" value="1"/>
</dbReference>
<evidence type="ECO:0000256" key="4">
    <source>
        <dbReference type="SAM" id="SignalP"/>
    </source>
</evidence>
<evidence type="ECO:0000256" key="3">
    <source>
        <dbReference type="ARBA" id="ARBA00022729"/>
    </source>
</evidence>
<dbReference type="CDD" id="cd13539">
    <property type="entry name" value="PBP2_AvModA"/>
    <property type="match status" value="1"/>
</dbReference>
<evidence type="ECO:0000256" key="1">
    <source>
        <dbReference type="ARBA" id="ARBA00009175"/>
    </source>
</evidence>
<dbReference type="PANTHER" id="PTHR30632">
    <property type="entry name" value="MOLYBDATE-BINDING PERIPLASMIC PROTEIN"/>
    <property type="match status" value="1"/>
</dbReference>
<evidence type="ECO:0000313" key="5">
    <source>
        <dbReference type="EMBL" id="MFN2975380.1"/>
    </source>
</evidence>
<gene>
    <name evidence="5" type="primary">modA</name>
    <name evidence="5" type="ORF">ACK2TP_06360</name>
</gene>
<dbReference type="InterPro" id="IPR005950">
    <property type="entry name" value="ModA"/>
</dbReference>
<proteinExistence type="inferred from homology"/>
<dbReference type="Gene3D" id="3.40.190.10">
    <property type="entry name" value="Periplasmic binding protein-like II"/>
    <property type="match status" value="2"/>
</dbReference>
<feature type="signal peptide" evidence="4">
    <location>
        <begin position="1"/>
        <end position="22"/>
    </location>
</feature>
<dbReference type="PANTHER" id="PTHR30632:SF14">
    <property type="entry name" value="TUNGSTATE_MOLYBDATE_CHROMATE-BINDING PROTEIN MODA"/>
    <property type="match status" value="1"/>
</dbReference>
<accession>A0ABW9KHU9</accession>
<keyword evidence="6" id="KW-1185">Reference proteome</keyword>
<keyword evidence="2" id="KW-0479">Metal-binding</keyword>
<name>A0ABW9KHU9_9BACT</name>
<dbReference type="InterPro" id="IPR050682">
    <property type="entry name" value="ModA/WtpA"/>
</dbReference>
<protein>
    <submittedName>
        <fullName evidence="5">Molybdate ABC transporter substrate-binding protein</fullName>
    </submittedName>
</protein>
<sequence length="263" mass="28256">MRAVTLLLLFLGLSTFSLSAQGALKAESKAGPSEVTVFAAADMEPVLQVLSPYFERRTGIKLKISFGSSATLSQQIVDGAPADIFLSADFTFAERVVAAGKADSTNPTPYARGILVLWERKDGPFQPLSLDVLSRKDLKSVAIANPDHAPYGRAALSAIKKLDVYPNLAPHLVQAESVGQAAQFALSGNAQLALMSQTIAMSGKYKEAGTFVLVPPVTYLEIRQCAVVIQNAKHRSEAHTLLNYLTSDPIQQHLPELGLRPVQ</sequence>
<dbReference type="PIRSF" id="PIRSF004846">
    <property type="entry name" value="ModA"/>
    <property type="match status" value="1"/>
</dbReference>
<dbReference type="RefSeq" id="WP_263413092.1">
    <property type="nucleotide sequence ID" value="NZ_BAABBH010000001.1"/>
</dbReference>
<dbReference type="InterPro" id="IPR044084">
    <property type="entry name" value="AvModA-like_subst-bd"/>
</dbReference>
<comment type="similarity">
    <text evidence="1">Belongs to the bacterial solute-binding protein ModA family.</text>
</comment>
<dbReference type="Proteomes" id="UP001634747">
    <property type="component" value="Unassembled WGS sequence"/>
</dbReference>
<comment type="caution">
    <text evidence="5">The sequence shown here is derived from an EMBL/GenBank/DDBJ whole genome shotgun (WGS) entry which is preliminary data.</text>
</comment>
<organism evidence="5 6">
    <name type="scientific">Terriglobus aquaticus</name>
    <dbReference type="NCBI Taxonomy" id="940139"/>
    <lineage>
        <taxon>Bacteria</taxon>
        <taxon>Pseudomonadati</taxon>
        <taxon>Acidobacteriota</taxon>
        <taxon>Terriglobia</taxon>
        <taxon>Terriglobales</taxon>
        <taxon>Acidobacteriaceae</taxon>
        <taxon>Terriglobus</taxon>
    </lineage>
</organism>
<evidence type="ECO:0000313" key="6">
    <source>
        <dbReference type="Proteomes" id="UP001634747"/>
    </source>
</evidence>
<dbReference type="SUPFAM" id="SSF53850">
    <property type="entry name" value="Periplasmic binding protein-like II"/>
    <property type="match status" value="1"/>
</dbReference>